<dbReference type="PANTHER" id="PTHR44329">
    <property type="entry name" value="SERINE/THREONINE-PROTEIN KINASE TNNI3K-RELATED"/>
    <property type="match status" value="1"/>
</dbReference>
<dbReference type="AlphaFoldDB" id="A0AA35WZ39"/>
<dbReference type="SUPFAM" id="SSF56112">
    <property type="entry name" value="Protein kinase-like (PK-like)"/>
    <property type="match status" value="1"/>
</dbReference>
<keyword evidence="2" id="KW-0175">Coiled coil</keyword>
<dbReference type="InterPro" id="IPR017441">
    <property type="entry name" value="Protein_kinase_ATP_BS"/>
</dbReference>
<evidence type="ECO:0000313" key="4">
    <source>
        <dbReference type="EMBL" id="CAI8038199.1"/>
    </source>
</evidence>
<gene>
    <name evidence="4" type="ORF">GBAR_LOCUS21305</name>
</gene>
<dbReference type="Pfam" id="PF00069">
    <property type="entry name" value="Pkinase"/>
    <property type="match status" value="1"/>
</dbReference>
<keyword evidence="4" id="KW-0418">Kinase</keyword>
<dbReference type="Gene3D" id="1.10.510.10">
    <property type="entry name" value="Transferase(Phosphotransferase) domain 1"/>
    <property type="match status" value="1"/>
</dbReference>
<evidence type="ECO:0000256" key="2">
    <source>
        <dbReference type="SAM" id="Coils"/>
    </source>
</evidence>
<dbReference type="PROSITE" id="PS00107">
    <property type="entry name" value="PROTEIN_KINASE_ATP"/>
    <property type="match status" value="1"/>
</dbReference>
<feature type="domain" description="Protein kinase" evidence="3">
    <location>
        <begin position="20"/>
        <end position="314"/>
    </location>
</feature>
<dbReference type="PROSITE" id="PS50011">
    <property type="entry name" value="PROTEIN_KINASE_DOM"/>
    <property type="match status" value="1"/>
</dbReference>
<protein>
    <submittedName>
        <fullName evidence="4">Seven transmembrane domain-containing tyrosine-protein kinase 1</fullName>
    </submittedName>
</protein>
<dbReference type="GO" id="GO:0005524">
    <property type="term" value="F:ATP binding"/>
    <property type="evidence" value="ECO:0007669"/>
    <property type="project" value="UniProtKB-UniRule"/>
</dbReference>
<keyword evidence="1" id="KW-0067">ATP-binding</keyword>
<dbReference type="GO" id="GO:0004674">
    <property type="term" value="F:protein serine/threonine kinase activity"/>
    <property type="evidence" value="ECO:0007669"/>
    <property type="project" value="TreeGrafter"/>
</dbReference>
<evidence type="ECO:0000259" key="3">
    <source>
        <dbReference type="PROSITE" id="PS50011"/>
    </source>
</evidence>
<feature type="binding site" evidence="1">
    <location>
        <position position="47"/>
    </location>
    <ligand>
        <name>ATP</name>
        <dbReference type="ChEBI" id="CHEBI:30616"/>
    </ligand>
</feature>
<reference evidence="4" key="1">
    <citation type="submission" date="2023-03" db="EMBL/GenBank/DDBJ databases">
        <authorList>
            <person name="Steffen K."/>
            <person name="Cardenas P."/>
        </authorList>
    </citation>
    <scope>NUCLEOTIDE SEQUENCE</scope>
</reference>
<keyword evidence="5" id="KW-1185">Reference proteome</keyword>
<keyword evidence="4" id="KW-0472">Membrane</keyword>
<dbReference type="PANTHER" id="PTHR44329:SF289">
    <property type="entry name" value="SERINE_THREONINE-PROTEIN KINASE VIK"/>
    <property type="match status" value="1"/>
</dbReference>
<name>A0AA35WZ39_GEOBA</name>
<dbReference type="InterPro" id="IPR011009">
    <property type="entry name" value="Kinase-like_dom_sf"/>
</dbReference>
<comment type="caution">
    <text evidence="4">The sequence shown here is derived from an EMBL/GenBank/DDBJ whole genome shotgun (WGS) entry which is preliminary data.</text>
</comment>
<keyword evidence="4" id="KW-0812">Transmembrane</keyword>
<dbReference type="EMBL" id="CASHTH010002986">
    <property type="protein sequence ID" value="CAI8038199.1"/>
    <property type="molecule type" value="Genomic_DNA"/>
</dbReference>
<dbReference type="InterPro" id="IPR000719">
    <property type="entry name" value="Prot_kinase_dom"/>
</dbReference>
<accession>A0AA35WZ39</accession>
<dbReference type="InterPro" id="IPR051681">
    <property type="entry name" value="Ser/Thr_Kinases-Pseudokinases"/>
</dbReference>
<keyword evidence="4" id="KW-0808">Transferase</keyword>
<sequence length="397" mass="43042">MFSFVSSSPVLKALVLPDVTFTGRKIGAGAYSSIEEVVLSGAVCAGKTFHVTLQDLSQLSRADVESATHQFIEELQLMSTLRHPNVVQFLGVCLEPDGSAHLPALVMERLTCSLHDLLETNPSYRAKPLVPLPIKCSILQNVASGLAYLHHRSPPVIHGNLSARNILLDSAGRAKIAEVCEAPFIQNMGTAATIAKASLYMPPEAFCSTLSSKETSKTKSVYSTSIDIFSLGIIAIFTLGEALPCEPLEPTYTDKESGLVKYCTELERRSHYLHPITDLLNQGHPLLTLIQSCLCNNPSERPTVDVVLVLTERAKSMCAGGGMNKLELIASLQSLPGNEVAALRARNHELQQELETCRAEKLKLEEQIVMKEAQLATAPESLRQGGILSQKTGRSLS</sequence>
<proteinExistence type="predicted"/>
<evidence type="ECO:0000256" key="1">
    <source>
        <dbReference type="PROSITE-ProRule" id="PRU10141"/>
    </source>
</evidence>
<evidence type="ECO:0000313" key="5">
    <source>
        <dbReference type="Proteomes" id="UP001174909"/>
    </source>
</evidence>
<feature type="coiled-coil region" evidence="2">
    <location>
        <begin position="340"/>
        <end position="374"/>
    </location>
</feature>
<dbReference type="Proteomes" id="UP001174909">
    <property type="component" value="Unassembled WGS sequence"/>
</dbReference>
<keyword evidence="1" id="KW-0547">Nucleotide-binding</keyword>
<organism evidence="4 5">
    <name type="scientific">Geodia barretti</name>
    <name type="common">Barrett's horny sponge</name>
    <dbReference type="NCBI Taxonomy" id="519541"/>
    <lineage>
        <taxon>Eukaryota</taxon>
        <taxon>Metazoa</taxon>
        <taxon>Porifera</taxon>
        <taxon>Demospongiae</taxon>
        <taxon>Heteroscleromorpha</taxon>
        <taxon>Tetractinellida</taxon>
        <taxon>Astrophorina</taxon>
        <taxon>Geodiidae</taxon>
        <taxon>Geodia</taxon>
    </lineage>
</organism>